<dbReference type="AlphaFoldDB" id="A0A0Q3RUA3"/>
<dbReference type="EnsemblPlants" id="KQK16578">
    <property type="protein sequence ID" value="KQK16578"/>
    <property type="gene ID" value="BRADI_1g29363v3"/>
</dbReference>
<dbReference type="FunCoup" id="A0A0Q3RUA3">
    <property type="interactions" value="6"/>
</dbReference>
<feature type="compositionally biased region" description="Polar residues" evidence="1">
    <location>
        <begin position="350"/>
        <end position="362"/>
    </location>
</feature>
<keyword evidence="5" id="KW-1185">Reference proteome</keyword>
<dbReference type="Gramene" id="KQK16578">
    <property type="protein sequence ID" value="KQK16578"/>
    <property type="gene ID" value="BRADI_1g29363v3"/>
</dbReference>
<evidence type="ECO:0000313" key="3">
    <source>
        <dbReference type="EMBL" id="KQK16578.1"/>
    </source>
</evidence>
<reference evidence="4" key="3">
    <citation type="submission" date="2018-08" db="UniProtKB">
        <authorList>
            <consortium name="EnsemblPlants"/>
        </authorList>
    </citation>
    <scope>IDENTIFICATION</scope>
    <source>
        <strain evidence="4">cv. Bd21</strain>
    </source>
</reference>
<dbReference type="PANTHER" id="PTHR33018">
    <property type="entry name" value="OS10G0338966 PROTEIN-RELATED"/>
    <property type="match status" value="1"/>
</dbReference>
<evidence type="ECO:0000313" key="5">
    <source>
        <dbReference type="Proteomes" id="UP000008810"/>
    </source>
</evidence>
<feature type="region of interest" description="Disordered" evidence="1">
    <location>
        <begin position="262"/>
        <end position="298"/>
    </location>
</feature>
<organism evidence="3">
    <name type="scientific">Brachypodium distachyon</name>
    <name type="common">Purple false brome</name>
    <name type="synonym">Trachynia distachya</name>
    <dbReference type="NCBI Taxonomy" id="15368"/>
    <lineage>
        <taxon>Eukaryota</taxon>
        <taxon>Viridiplantae</taxon>
        <taxon>Streptophyta</taxon>
        <taxon>Embryophyta</taxon>
        <taxon>Tracheophyta</taxon>
        <taxon>Spermatophyta</taxon>
        <taxon>Magnoliopsida</taxon>
        <taxon>Liliopsida</taxon>
        <taxon>Poales</taxon>
        <taxon>Poaceae</taxon>
        <taxon>BOP clade</taxon>
        <taxon>Pooideae</taxon>
        <taxon>Stipodae</taxon>
        <taxon>Brachypodieae</taxon>
        <taxon>Brachypodium</taxon>
    </lineage>
</organism>
<evidence type="ECO:0000256" key="1">
    <source>
        <dbReference type="SAM" id="MobiDB-lite"/>
    </source>
</evidence>
<dbReference type="PANTHER" id="PTHR33018:SF30">
    <property type="entry name" value="OS02G0502850 PROTEIN"/>
    <property type="match status" value="1"/>
</dbReference>
<dbReference type="InParanoid" id="A0A0Q3RUA3"/>
<dbReference type="InterPro" id="IPR058352">
    <property type="entry name" value="DUF8039"/>
</dbReference>
<feature type="compositionally biased region" description="Basic and acidic residues" evidence="1">
    <location>
        <begin position="289"/>
        <end position="298"/>
    </location>
</feature>
<reference evidence="3 4" key="1">
    <citation type="journal article" date="2010" name="Nature">
        <title>Genome sequencing and analysis of the model grass Brachypodium distachyon.</title>
        <authorList>
            <consortium name="International Brachypodium Initiative"/>
        </authorList>
    </citation>
    <scope>NUCLEOTIDE SEQUENCE [LARGE SCALE GENOMIC DNA]</scope>
    <source>
        <strain evidence="3 4">Bd21</strain>
    </source>
</reference>
<sequence>MSEEQLFLEGAEEQLLLEGPANEEEAQATEATTQSKSKRGANKVMTESWVVTKLSKENYPEESVEAAEKFSNTCNAIIRVRARIYQRWSDVPEAVKQDCYEAAWKRFVPANDEIRRRLEWRMHQKGISEEDWERFKEWVGSDEFKVSQKWYKELHEKRPFDHRFGSRGCPEKEKVWAKEDAALDQAGIQPRVPTLLRGERSSKWMRSSMTTNQWAGLEPMSEKQEAALGAMAEWESDGSHWSINQQWDDAISYALQRNEHGGHMRGVGSGPFRMQMAKEQGSRKRRRASSKEQSSEDLDEKIRVLAREELRKLMRLARDQRDVNNFIDHGVFPEAPIQPTPPASDPSPRGNKSTPCSGTECQLDSLGPPDENLTKGIKCRLHMPTVGNPLATRGLLMPRTAVVHHVTLRDDMVRVQVDSVLRGFEDEPVPYPSHEEATTLRDCVNSYLIWPRRLVVLATEPRKTTLPSALTSSTCFTSSTASASTTPY</sequence>
<gene>
    <name evidence="3" type="ORF">BRADI_1g29363v3</name>
</gene>
<evidence type="ECO:0000259" key="2">
    <source>
        <dbReference type="Pfam" id="PF26133"/>
    </source>
</evidence>
<accession>A0A0Q3RUA3</accession>
<feature type="domain" description="DUF8039" evidence="2">
    <location>
        <begin position="371"/>
        <end position="457"/>
    </location>
</feature>
<protein>
    <recommendedName>
        <fullName evidence="2">DUF8039 domain-containing protein</fullName>
    </recommendedName>
</protein>
<name>A0A0Q3RUA3_BRADI</name>
<proteinExistence type="predicted"/>
<reference evidence="3" key="2">
    <citation type="submission" date="2017-06" db="EMBL/GenBank/DDBJ databases">
        <title>WGS assembly of Brachypodium distachyon.</title>
        <authorList>
            <consortium name="The International Brachypodium Initiative"/>
            <person name="Lucas S."/>
            <person name="Harmon-Smith M."/>
            <person name="Lail K."/>
            <person name="Tice H."/>
            <person name="Grimwood J."/>
            <person name="Bruce D."/>
            <person name="Barry K."/>
            <person name="Shu S."/>
            <person name="Lindquist E."/>
            <person name="Wang M."/>
            <person name="Pitluck S."/>
            <person name="Vogel J.P."/>
            <person name="Garvin D.F."/>
            <person name="Mockler T.C."/>
            <person name="Schmutz J."/>
            <person name="Rokhsar D."/>
            <person name="Bevan M.W."/>
        </authorList>
    </citation>
    <scope>NUCLEOTIDE SEQUENCE</scope>
    <source>
        <strain evidence="3">Bd21</strain>
    </source>
</reference>
<evidence type="ECO:0000313" key="4">
    <source>
        <dbReference type="EnsemblPlants" id="KQK16578"/>
    </source>
</evidence>
<dbReference type="OrthoDB" id="663173at2759"/>
<dbReference type="Proteomes" id="UP000008810">
    <property type="component" value="Chromosome 1"/>
</dbReference>
<feature type="region of interest" description="Disordered" evidence="1">
    <location>
        <begin position="330"/>
        <end position="369"/>
    </location>
</feature>
<dbReference type="EMBL" id="CM000880">
    <property type="protein sequence ID" value="KQK16578.1"/>
    <property type="molecule type" value="Genomic_DNA"/>
</dbReference>
<dbReference type="Pfam" id="PF26133">
    <property type="entry name" value="DUF8039"/>
    <property type="match status" value="1"/>
</dbReference>
<feature type="region of interest" description="Disordered" evidence="1">
    <location>
        <begin position="17"/>
        <end position="42"/>
    </location>
</feature>
<feature type="compositionally biased region" description="Pro residues" evidence="1">
    <location>
        <begin position="336"/>
        <end position="345"/>
    </location>
</feature>